<protein>
    <recommendedName>
        <fullName evidence="4">Tumor protein p53-inducible protein 13</fullName>
    </recommendedName>
</protein>
<keyword evidence="1" id="KW-0732">Signal</keyword>
<feature type="signal peptide" evidence="1">
    <location>
        <begin position="1"/>
        <end position="23"/>
    </location>
</feature>
<sequence>MQVYLYSLVAFCLLCATFNSCHAKTIKKAEANLRKDPEELRPWRGKTFPYGPFEDARDPKVPTNAITELKESWVGKWFPYVPGDPHNPITEEPEIQPAHNKTTKPKKYKDSWQGKWFPHAPGEEDVAVDRSEKPTKHKAIPICDDGVNNLAVDFDPQDVRHNFNYLCLQSNRSLFNPNLNTEALLTKHFVPSAYVPPAKCLNESIDYSHEPPTNGAFRPLPAVYGSYKYLPPQRYLRNLAEGAIVMLYHPCAFHGQVEQLQHIVRGCLYRHIITPSQDLTPERPLALLSWRNSLSMSVVDSKQVAEFIRKYAKGGPLGLPNLSRVVEKRDAYKAALLTEAHLVTDLDDSELCGYLEEHM</sequence>
<evidence type="ECO:0000313" key="3">
    <source>
        <dbReference type="Proteomes" id="UP001200034"/>
    </source>
</evidence>
<dbReference type="InterPro" id="IPR021454">
    <property type="entry name" value="DUF3105"/>
</dbReference>
<keyword evidence="3" id="KW-1185">Reference proteome</keyword>
<name>A0AAD4JWV2_9MUSC</name>
<organism evidence="2 3">
    <name type="scientific">Drosophila rubida</name>
    <dbReference type="NCBI Taxonomy" id="30044"/>
    <lineage>
        <taxon>Eukaryota</taxon>
        <taxon>Metazoa</taxon>
        <taxon>Ecdysozoa</taxon>
        <taxon>Arthropoda</taxon>
        <taxon>Hexapoda</taxon>
        <taxon>Insecta</taxon>
        <taxon>Pterygota</taxon>
        <taxon>Neoptera</taxon>
        <taxon>Endopterygota</taxon>
        <taxon>Diptera</taxon>
        <taxon>Brachycera</taxon>
        <taxon>Muscomorpha</taxon>
        <taxon>Ephydroidea</taxon>
        <taxon>Drosophilidae</taxon>
        <taxon>Drosophila</taxon>
    </lineage>
</organism>
<dbReference type="EMBL" id="JAJJHW010002774">
    <property type="protein sequence ID" value="KAH8366205.1"/>
    <property type="molecule type" value="Genomic_DNA"/>
</dbReference>
<dbReference type="Proteomes" id="UP001200034">
    <property type="component" value="Unassembled WGS sequence"/>
</dbReference>
<accession>A0AAD4JWV2</accession>
<comment type="caution">
    <text evidence="2">The sequence shown here is derived from an EMBL/GenBank/DDBJ whole genome shotgun (WGS) entry which is preliminary data.</text>
</comment>
<evidence type="ECO:0000313" key="2">
    <source>
        <dbReference type="EMBL" id="KAH8366205.1"/>
    </source>
</evidence>
<gene>
    <name evidence="2" type="ORF">KR093_010149</name>
</gene>
<evidence type="ECO:0008006" key="4">
    <source>
        <dbReference type="Google" id="ProtNLM"/>
    </source>
</evidence>
<feature type="chain" id="PRO_5041908010" description="Tumor protein p53-inducible protein 13" evidence="1">
    <location>
        <begin position="24"/>
        <end position="359"/>
    </location>
</feature>
<proteinExistence type="predicted"/>
<dbReference type="Pfam" id="PF11303">
    <property type="entry name" value="DUF3105"/>
    <property type="match status" value="1"/>
</dbReference>
<evidence type="ECO:0000256" key="1">
    <source>
        <dbReference type="SAM" id="SignalP"/>
    </source>
</evidence>
<dbReference type="AlphaFoldDB" id="A0AAD4JWV2"/>
<dbReference type="PANTHER" id="PTHR34179">
    <property type="entry name" value="TUMOR PROTEIN P53-INDUCIBLE PROTEIN 13"/>
    <property type="match status" value="1"/>
</dbReference>
<reference evidence="2" key="1">
    <citation type="journal article" date="2021" name="Mol. Ecol. Resour.">
        <title>Phylogenomic analyses of the genus Drosophila reveals genomic signals of climate adaptation.</title>
        <authorList>
            <person name="Li F."/>
            <person name="Rane R.V."/>
            <person name="Luria V."/>
            <person name="Xiong Z."/>
            <person name="Chen J."/>
            <person name="Li Z."/>
            <person name="Catullo R.A."/>
            <person name="Griffin P.C."/>
            <person name="Schiffer M."/>
            <person name="Pearce S."/>
            <person name="Lee S.F."/>
            <person name="McElroy K."/>
            <person name="Stocker A."/>
            <person name="Shirriffs J."/>
            <person name="Cockerell F."/>
            <person name="Coppin C."/>
            <person name="Sgro C.M."/>
            <person name="Karger A."/>
            <person name="Cain J.W."/>
            <person name="Weber J.A."/>
            <person name="Santpere G."/>
            <person name="Kirschner M.W."/>
            <person name="Hoffmann A.A."/>
            <person name="Oakeshott J.G."/>
            <person name="Zhang G."/>
        </authorList>
    </citation>
    <scope>NUCLEOTIDE SEQUENCE</scope>
    <source>
        <strain evidence="2">BGI-SZ-2011g</strain>
    </source>
</reference>
<dbReference type="PANTHER" id="PTHR34179:SF1">
    <property type="entry name" value="TUMOR PROTEIN P53-INDUCIBLE PROTEIN 13"/>
    <property type="match status" value="1"/>
</dbReference>
<dbReference type="GO" id="GO:0005737">
    <property type="term" value="C:cytoplasm"/>
    <property type="evidence" value="ECO:0007669"/>
    <property type="project" value="TreeGrafter"/>
</dbReference>